<proteinExistence type="predicted"/>
<evidence type="ECO:0000313" key="2">
    <source>
        <dbReference type="EMBL" id="AYV77887.1"/>
    </source>
</evidence>
<sequence length="182" mass="22022">MENKQIDLWSVANDKYRYFTDIFKTMDEKQRKRANKIGSKFYNYMIRLAYFFENLPFDIYVRENYTCCMSCGHNEIDQDAYEVYGEELKDFKGYIFYHSQNFDDILTTFENITKKYMKLYLCYGYFGKNDNAKEIDKIYKYIANVLKKACEQYGMSFVWNGDHKTKMCLVMEIDKIEDDIIN</sequence>
<protein>
    <recommendedName>
        <fullName evidence="1">DUF6891 domain-containing protein</fullName>
    </recommendedName>
</protein>
<evidence type="ECO:0000259" key="1">
    <source>
        <dbReference type="Pfam" id="PF21831"/>
    </source>
</evidence>
<dbReference type="InterPro" id="IPR054186">
    <property type="entry name" value="DUF6891"/>
</dbReference>
<gene>
    <name evidence="2" type="ORF">Edafosvirus2_66</name>
</gene>
<organism evidence="2">
    <name type="scientific">Edafosvirus sp</name>
    <dbReference type="NCBI Taxonomy" id="2487765"/>
    <lineage>
        <taxon>Viruses</taxon>
        <taxon>Varidnaviria</taxon>
        <taxon>Bamfordvirae</taxon>
        <taxon>Nucleocytoviricota</taxon>
        <taxon>Megaviricetes</taxon>
        <taxon>Imitervirales</taxon>
        <taxon>Mimiviridae</taxon>
        <taxon>Klosneuvirinae</taxon>
    </lineage>
</organism>
<dbReference type="EMBL" id="MK072067">
    <property type="protein sequence ID" value="AYV77887.1"/>
    <property type="molecule type" value="Genomic_DNA"/>
</dbReference>
<feature type="domain" description="DUF6891" evidence="1">
    <location>
        <begin position="58"/>
        <end position="168"/>
    </location>
</feature>
<dbReference type="Pfam" id="PF21831">
    <property type="entry name" value="DUF6891"/>
    <property type="match status" value="1"/>
</dbReference>
<accession>A0A3G4ZSL7</accession>
<reference evidence="2" key="1">
    <citation type="submission" date="2018-10" db="EMBL/GenBank/DDBJ databases">
        <title>Hidden diversity of soil giant viruses.</title>
        <authorList>
            <person name="Schulz F."/>
            <person name="Alteio L."/>
            <person name="Goudeau D."/>
            <person name="Ryan E.M."/>
            <person name="Malmstrom R.R."/>
            <person name="Blanchard J."/>
            <person name="Woyke T."/>
        </authorList>
    </citation>
    <scope>NUCLEOTIDE SEQUENCE</scope>
    <source>
        <strain evidence="2">EDV1</strain>
    </source>
</reference>
<name>A0A3G4ZSL7_9VIRU</name>